<dbReference type="GeneID" id="94373954"/>
<organism evidence="2 3">
    <name type="scientific">Brevundimonas nasdae</name>
    <dbReference type="NCBI Taxonomy" id="172043"/>
    <lineage>
        <taxon>Bacteria</taxon>
        <taxon>Pseudomonadati</taxon>
        <taxon>Pseudomonadota</taxon>
        <taxon>Alphaproteobacteria</taxon>
        <taxon>Caulobacterales</taxon>
        <taxon>Caulobacteraceae</taxon>
        <taxon>Brevundimonas</taxon>
    </lineage>
</organism>
<keyword evidence="3" id="KW-1185">Reference proteome</keyword>
<dbReference type="PROSITE" id="PS51257">
    <property type="entry name" value="PROKAR_LIPOPROTEIN"/>
    <property type="match status" value="1"/>
</dbReference>
<dbReference type="RefSeq" id="WP_219353490.1">
    <property type="nucleotide sequence ID" value="NZ_CP080034.1"/>
</dbReference>
<evidence type="ECO:0000313" key="2">
    <source>
        <dbReference type="EMBL" id="QYC10751.1"/>
    </source>
</evidence>
<name>A0ABX8THP2_9CAUL</name>
<evidence type="ECO:0000256" key="1">
    <source>
        <dbReference type="SAM" id="SignalP"/>
    </source>
</evidence>
<dbReference type="EMBL" id="CP080034">
    <property type="protein sequence ID" value="QYC10751.1"/>
    <property type="molecule type" value="Genomic_DNA"/>
</dbReference>
<evidence type="ECO:0000313" key="3">
    <source>
        <dbReference type="Proteomes" id="UP000824334"/>
    </source>
</evidence>
<accession>A0ABX8THP2</accession>
<sequence>MLRPIALVAACGLLTACNAGTSLSSGTQTFNAGVGDAVQAPLEDLNLKREEIPEVLLQARTAPYAVTGLGRCAALGAEIARLDEALGQDIDVPTSGDGEALDQQAAGAALDAVRDTATDFIPFRSWVRRLSGAAQHSREVQSAIRAGLVRRAFLKGIGQQKNCAPPAAPYGFTARR</sequence>
<gene>
    <name evidence="2" type="ORF">KWG56_01670</name>
</gene>
<feature type="signal peptide" evidence="1">
    <location>
        <begin position="1"/>
        <end position="19"/>
    </location>
</feature>
<keyword evidence="1" id="KW-0732">Signal</keyword>
<evidence type="ECO:0008006" key="4">
    <source>
        <dbReference type="Google" id="ProtNLM"/>
    </source>
</evidence>
<protein>
    <recommendedName>
        <fullName evidence="4">Lipoprotein</fullName>
    </recommendedName>
</protein>
<reference evidence="2 3" key="1">
    <citation type="submission" date="2021-07" db="EMBL/GenBank/DDBJ databases">
        <title>Isolation and characterization of bacteria from a gold mining with a capacity of golden bioaccumulation.</title>
        <authorList>
            <person name="Yang X.J."/>
        </authorList>
    </citation>
    <scope>NUCLEOTIDE SEQUENCE [LARGE SCALE GENOMIC DNA]</scope>
    <source>
        <strain evidence="2 3">Au29</strain>
    </source>
</reference>
<proteinExistence type="predicted"/>
<dbReference type="Proteomes" id="UP000824334">
    <property type="component" value="Chromosome"/>
</dbReference>
<feature type="chain" id="PRO_5047546295" description="Lipoprotein" evidence="1">
    <location>
        <begin position="20"/>
        <end position="176"/>
    </location>
</feature>